<keyword evidence="6" id="KW-1185">Reference proteome</keyword>
<evidence type="ECO:0000313" key="6">
    <source>
        <dbReference type="Proteomes" id="UP000295087"/>
    </source>
</evidence>
<dbReference type="InterPro" id="IPR058644">
    <property type="entry name" value="Mtb12-like_C"/>
</dbReference>
<feature type="region of interest" description="Disordered" evidence="3">
    <location>
        <begin position="42"/>
        <end position="61"/>
    </location>
</feature>
<dbReference type="Proteomes" id="UP000295087">
    <property type="component" value="Unassembled WGS sequence"/>
</dbReference>
<gene>
    <name evidence="5" type="ORF">DFR75_10513</name>
</gene>
<proteinExistence type="inferred from homology"/>
<evidence type="ECO:0000259" key="4">
    <source>
        <dbReference type="Pfam" id="PF26580"/>
    </source>
</evidence>
<feature type="domain" description="Low molecular weight antigen MTB12-like C-terminal" evidence="4">
    <location>
        <begin position="59"/>
        <end position="161"/>
    </location>
</feature>
<organism evidence="5 6">
    <name type="scientific">Nocardia ignorata</name>
    <dbReference type="NCBI Taxonomy" id="145285"/>
    <lineage>
        <taxon>Bacteria</taxon>
        <taxon>Bacillati</taxon>
        <taxon>Actinomycetota</taxon>
        <taxon>Actinomycetes</taxon>
        <taxon>Mycobacteriales</taxon>
        <taxon>Nocardiaceae</taxon>
        <taxon>Nocardia</taxon>
    </lineage>
</organism>
<evidence type="ECO:0000313" key="5">
    <source>
        <dbReference type="EMBL" id="TDP32775.1"/>
    </source>
</evidence>
<dbReference type="RefSeq" id="WP_067490232.1">
    <property type="nucleotide sequence ID" value="NZ_JBHXPO010000003.1"/>
</dbReference>
<dbReference type="Pfam" id="PF26580">
    <property type="entry name" value="Mtb12_C"/>
    <property type="match status" value="1"/>
</dbReference>
<dbReference type="AlphaFoldDB" id="A0A4R6P5U3"/>
<comment type="caution">
    <text evidence="5">The sequence shown here is derived from an EMBL/GenBank/DDBJ whole genome shotgun (WGS) entry which is preliminary data.</text>
</comment>
<comment type="similarity">
    <text evidence="2">Belongs to the MTB12 family.</text>
</comment>
<evidence type="ECO:0000256" key="2">
    <source>
        <dbReference type="ARBA" id="ARBA00093774"/>
    </source>
</evidence>
<sequence>MRINDLPGGTILSRSLLVGAALSGAAITALLGTGCSTGDSSAMPVAGANTPTSTPPPPLLSADDVERLFARMLDPRVPNSEKLDHVQDIADDPGLPNRIAEAPGRNNATVTVTISGTRFGAPGMLADGTGRMNTATSPLIVPFVAEDGKWKIEKSWYCQIAFSMMVSSPTCPS</sequence>
<keyword evidence="1" id="KW-0732">Signal</keyword>
<protein>
    <recommendedName>
        <fullName evidence="4">Low molecular weight antigen MTB12-like C-terminal domain-containing protein</fullName>
    </recommendedName>
</protein>
<evidence type="ECO:0000256" key="1">
    <source>
        <dbReference type="ARBA" id="ARBA00022729"/>
    </source>
</evidence>
<accession>A0A4R6P5U3</accession>
<dbReference type="EMBL" id="SNXK01000005">
    <property type="protein sequence ID" value="TDP32775.1"/>
    <property type="molecule type" value="Genomic_DNA"/>
</dbReference>
<reference evidence="5 6" key="1">
    <citation type="submission" date="2019-03" db="EMBL/GenBank/DDBJ databases">
        <title>Genomic Encyclopedia of Type Strains, Phase IV (KMG-IV): sequencing the most valuable type-strain genomes for metagenomic binning, comparative biology and taxonomic classification.</title>
        <authorList>
            <person name="Goeker M."/>
        </authorList>
    </citation>
    <scope>NUCLEOTIDE SEQUENCE [LARGE SCALE GENOMIC DNA]</scope>
    <source>
        <strain evidence="5 6">DSM 44496</strain>
    </source>
</reference>
<dbReference type="PROSITE" id="PS51257">
    <property type="entry name" value="PROKAR_LIPOPROTEIN"/>
    <property type="match status" value="1"/>
</dbReference>
<name>A0A4R6P5U3_NOCIG</name>
<evidence type="ECO:0000256" key="3">
    <source>
        <dbReference type="SAM" id="MobiDB-lite"/>
    </source>
</evidence>